<keyword evidence="4" id="KW-0472">Membrane</keyword>
<evidence type="ECO:0000256" key="1">
    <source>
        <dbReference type="ARBA" id="ARBA00022729"/>
    </source>
</evidence>
<dbReference type="InterPro" id="IPR050488">
    <property type="entry name" value="Ig_Fc_receptor"/>
</dbReference>
<keyword evidence="2" id="KW-1015">Disulfide bond</keyword>
<reference evidence="7" key="2">
    <citation type="submission" date="2025-09" db="UniProtKB">
        <authorList>
            <consortium name="Ensembl"/>
        </authorList>
    </citation>
    <scope>IDENTIFICATION</scope>
</reference>
<proteinExistence type="predicted"/>
<dbReference type="GO" id="GO:0006955">
    <property type="term" value="P:immune response"/>
    <property type="evidence" value="ECO:0007669"/>
    <property type="project" value="TreeGrafter"/>
</dbReference>
<dbReference type="InterPro" id="IPR013783">
    <property type="entry name" value="Ig-like_fold"/>
</dbReference>
<dbReference type="InterPro" id="IPR007110">
    <property type="entry name" value="Ig-like_dom"/>
</dbReference>
<dbReference type="GO" id="GO:0007166">
    <property type="term" value="P:cell surface receptor signaling pathway"/>
    <property type="evidence" value="ECO:0007669"/>
    <property type="project" value="TreeGrafter"/>
</dbReference>
<dbReference type="GeneTree" id="ENSGT00940000163711"/>
<sequence length="359" mass="39917">MDITAPCIRLLMDVFVLLVAHADHSYFAQRAVSDAAFPRISPDRLQFFEYETLTISCEEFGGLSEWRVMRKLNKTTPTESYNWNSSAASCTIHPTFKRHSGEYWCEDAQGNQSDVLNISITDGSVILDVPTRPVVAGYDVILHCRKEKTQAKHIADFYKDGVKLGTWYENNMTIHNVSKSDEGLYKCRISGAGESPESWLSVLNQNETAYEETRPSDSDSLHLPSLHLPSLLWIVGSVLSVALVLLVVGLLLCRKHRVLVFCSCGKQTPGSQPHEGQPVSGEENDVDPPPATYAVVKKQRKKKVSAGDNAVDQDNVTYAVVTKQKKKKGSFYYITSTSLLTAVTSLQKKSAVQHVLSYI</sequence>
<evidence type="ECO:0000313" key="8">
    <source>
        <dbReference type="Proteomes" id="UP000694389"/>
    </source>
</evidence>
<keyword evidence="4" id="KW-1133">Transmembrane helix</keyword>
<dbReference type="GO" id="GO:0004888">
    <property type="term" value="F:transmembrane signaling receptor activity"/>
    <property type="evidence" value="ECO:0007669"/>
    <property type="project" value="TreeGrafter"/>
</dbReference>
<feature type="domain" description="Ig-like" evidence="6">
    <location>
        <begin position="38"/>
        <end position="201"/>
    </location>
</feature>
<name>A0A8C4HI90_DICLA</name>
<organism evidence="7 8">
    <name type="scientific">Dicentrarchus labrax</name>
    <name type="common">European seabass</name>
    <name type="synonym">Morone labrax</name>
    <dbReference type="NCBI Taxonomy" id="13489"/>
    <lineage>
        <taxon>Eukaryota</taxon>
        <taxon>Metazoa</taxon>
        <taxon>Chordata</taxon>
        <taxon>Craniata</taxon>
        <taxon>Vertebrata</taxon>
        <taxon>Euteleostomi</taxon>
        <taxon>Actinopterygii</taxon>
        <taxon>Neopterygii</taxon>
        <taxon>Teleostei</taxon>
        <taxon>Neoteleostei</taxon>
        <taxon>Acanthomorphata</taxon>
        <taxon>Eupercaria</taxon>
        <taxon>Moronidae</taxon>
        <taxon>Dicentrarchus</taxon>
    </lineage>
</organism>
<evidence type="ECO:0000256" key="5">
    <source>
        <dbReference type="SAM" id="SignalP"/>
    </source>
</evidence>
<dbReference type="InterPro" id="IPR036179">
    <property type="entry name" value="Ig-like_dom_sf"/>
</dbReference>
<feature type="signal peptide" evidence="5">
    <location>
        <begin position="1"/>
        <end position="22"/>
    </location>
</feature>
<keyword evidence="4" id="KW-0812">Transmembrane</keyword>
<dbReference type="SMART" id="SM00409">
    <property type="entry name" value="IG"/>
    <property type="match status" value="2"/>
</dbReference>
<dbReference type="Proteomes" id="UP000694389">
    <property type="component" value="Unassembled WGS sequence"/>
</dbReference>
<dbReference type="PROSITE" id="PS50835">
    <property type="entry name" value="IG_LIKE"/>
    <property type="match status" value="1"/>
</dbReference>
<keyword evidence="1 5" id="KW-0732">Signal</keyword>
<evidence type="ECO:0000256" key="2">
    <source>
        <dbReference type="ARBA" id="ARBA00023157"/>
    </source>
</evidence>
<reference evidence="7" key="1">
    <citation type="submission" date="2025-08" db="UniProtKB">
        <authorList>
            <consortium name="Ensembl"/>
        </authorList>
    </citation>
    <scope>IDENTIFICATION</scope>
</reference>
<protein>
    <recommendedName>
        <fullName evidence="6">Ig-like domain-containing protein</fullName>
    </recommendedName>
</protein>
<evidence type="ECO:0000256" key="3">
    <source>
        <dbReference type="SAM" id="MobiDB-lite"/>
    </source>
</evidence>
<feature type="region of interest" description="Disordered" evidence="3">
    <location>
        <begin position="267"/>
        <end position="290"/>
    </location>
</feature>
<feature type="chain" id="PRO_5035882767" description="Ig-like domain-containing protein" evidence="5">
    <location>
        <begin position="23"/>
        <end position="359"/>
    </location>
</feature>
<keyword evidence="8" id="KW-1185">Reference proteome</keyword>
<dbReference type="AlphaFoldDB" id="A0A8C4HI90"/>
<evidence type="ECO:0000259" key="6">
    <source>
        <dbReference type="PROSITE" id="PS50835"/>
    </source>
</evidence>
<dbReference type="SUPFAM" id="SSF48726">
    <property type="entry name" value="Immunoglobulin"/>
    <property type="match status" value="2"/>
</dbReference>
<evidence type="ECO:0000313" key="7">
    <source>
        <dbReference type="Ensembl" id="ENSDLAP00005043056.2"/>
    </source>
</evidence>
<dbReference type="Ensembl" id="ENSDLAT00005046002.2">
    <property type="protein sequence ID" value="ENSDLAP00005043056.2"/>
    <property type="gene ID" value="ENSDLAG00005019212.2"/>
</dbReference>
<dbReference type="PANTHER" id="PTHR11481">
    <property type="entry name" value="IMMUNOGLOBULIN FC RECEPTOR"/>
    <property type="match status" value="1"/>
</dbReference>
<dbReference type="Gene3D" id="2.60.40.10">
    <property type="entry name" value="Immunoglobulins"/>
    <property type="match status" value="2"/>
</dbReference>
<feature type="transmembrane region" description="Helical" evidence="4">
    <location>
        <begin position="231"/>
        <end position="253"/>
    </location>
</feature>
<evidence type="ECO:0000256" key="4">
    <source>
        <dbReference type="SAM" id="Phobius"/>
    </source>
</evidence>
<dbReference type="GO" id="GO:0009897">
    <property type="term" value="C:external side of plasma membrane"/>
    <property type="evidence" value="ECO:0007669"/>
    <property type="project" value="TreeGrafter"/>
</dbReference>
<accession>A0A8C4HI90</accession>
<dbReference type="PANTHER" id="PTHR11481:SF64">
    <property type="entry name" value="FC RECEPTOR-LIKE PROTEIN 4"/>
    <property type="match status" value="1"/>
</dbReference>
<dbReference type="InterPro" id="IPR003599">
    <property type="entry name" value="Ig_sub"/>
</dbReference>